<accession>A0A2P8HHG9</accession>
<dbReference type="RefSeq" id="WP_106529974.1">
    <property type="nucleotide sequence ID" value="NZ_PYAW01000004.1"/>
</dbReference>
<protein>
    <submittedName>
        <fullName evidence="2">Glycosyl hydrolase family 38</fullName>
    </submittedName>
</protein>
<dbReference type="Gene3D" id="3.20.110.10">
    <property type="entry name" value="Glycoside hydrolase 38, N terminal domain"/>
    <property type="match status" value="1"/>
</dbReference>
<dbReference type="OrthoDB" id="1049785at2"/>
<dbReference type="AlphaFoldDB" id="A0A2P8HHG9"/>
<comment type="caution">
    <text evidence="2">The sequence shown here is derived from an EMBL/GenBank/DDBJ whole genome shotgun (WGS) entry which is preliminary data.</text>
</comment>
<dbReference type="EMBL" id="PYAW01000004">
    <property type="protein sequence ID" value="PSL45656.1"/>
    <property type="molecule type" value="Genomic_DNA"/>
</dbReference>
<keyword evidence="3" id="KW-1185">Reference proteome</keyword>
<dbReference type="GO" id="GO:0004559">
    <property type="term" value="F:alpha-mannosidase activity"/>
    <property type="evidence" value="ECO:0007669"/>
    <property type="project" value="InterPro"/>
</dbReference>
<dbReference type="CDD" id="cd10791">
    <property type="entry name" value="GH38N_AMII_like_1"/>
    <property type="match status" value="1"/>
</dbReference>
<dbReference type="InterPro" id="IPR011330">
    <property type="entry name" value="Glyco_hydro/deAcase_b/a-brl"/>
</dbReference>
<evidence type="ECO:0000259" key="1">
    <source>
        <dbReference type="Pfam" id="PF01074"/>
    </source>
</evidence>
<dbReference type="GO" id="GO:0009313">
    <property type="term" value="P:oligosaccharide catabolic process"/>
    <property type="evidence" value="ECO:0007669"/>
    <property type="project" value="TreeGrafter"/>
</dbReference>
<reference evidence="2 3" key="1">
    <citation type="submission" date="2018-03" db="EMBL/GenBank/DDBJ databases">
        <title>Genomic Encyclopedia of Archaeal and Bacterial Type Strains, Phase II (KMG-II): from individual species to whole genera.</title>
        <authorList>
            <person name="Goeker M."/>
        </authorList>
    </citation>
    <scope>NUCLEOTIDE SEQUENCE [LARGE SCALE GENOMIC DNA]</scope>
    <source>
        <strain evidence="2 3">DSM 24859</strain>
    </source>
</reference>
<dbReference type="SUPFAM" id="SSF74650">
    <property type="entry name" value="Galactose mutarotase-like"/>
    <property type="match status" value="1"/>
</dbReference>
<dbReference type="Proteomes" id="UP000240971">
    <property type="component" value="Unassembled WGS sequence"/>
</dbReference>
<sequence>MNSLPQANEHQTPKKIKLFMIKKIHTLFFVVLILVLATGAFAQQRPTNNAGISKVTDVWVVFKTHFDLGFTDLPENVFARYRGEMMDNALKVIEKNATLPPKQRFAWTVPGWPLYAQILGPLQNPERKARIEKAIREGAIVVHGLPFTTHTESLDYEDLVRGLGYSSKIARAYGQPLTISAKMTDVPSHSWVLPTLLNHAGIKFLQLGCNPASQYPRFPPLFWWEGADGSKVLCQYTSLYGSEMKPPSDWPCKNYLAMIMTGDNHGPPNQKEVEDIIAKTQKELPGVKIHLGTLDDFAKAIFAEHPDLPTIKGDTPDSWIQGLLSNPQETKIARNIRPLASALDGLNTQMRIWGISTESISAKLAKAYEQSLLYAEHTWGMNAEYGPRYSYGDDWKKWLAAAEAEPVPENGDYSKLKNSDALNTSEGSKRKWLHSYDVKRQYIRNTNDIVSNELNAHLDLLAKSVNVAGNRLIVYNPLPWKRSGIIENPWKKGTSFYVKEIAPGGYVTYSQNDLKESTIINDEQSAFSTPYFKIVFDLTRGGISSLIEKTTGRELVDKSSKYVVGQFLHERFSTNEVDKWFNTYSRIKDGWGLNDLGKPGMMSAEKAPYLAFTPNDWKIAVVHSDIADIATLTSFNTKGFAKEYTLTFTFPRNAAYVDVEWFVASKTPDKQPEGGWLCFPFAVKKPDFTVGRLGGPINPATDIISGSNRYLMAVNSGVSITQADKSGVGLTPMDAPLISLGEPGLWKFSLEHSPEIPAVFVNIYNNMWNTNFPLWQEGSWSERVRIWAIDTHTPTVPNLIQKSWEARVPLLTGIAAGTAGKLPAKNTGISISRTGVLVTAFGENPDGDGTILRLWEQSGISGNCTVRFSEESNAKAVQPIDLRGNLIGKRIVVKNKAFTVNLKKYAPASFLLVF</sequence>
<name>A0A2P8HHG9_CHINA</name>
<dbReference type="InterPro" id="IPR000602">
    <property type="entry name" value="Glyco_hydro_38_N"/>
</dbReference>
<dbReference type="GO" id="GO:0006013">
    <property type="term" value="P:mannose metabolic process"/>
    <property type="evidence" value="ECO:0007669"/>
    <property type="project" value="InterPro"/>
</dbReference>
<dbReference type="InterPro" id="IPR011013">
    <property type="entry name" value="Gal_mutarotase_sf_dom"/>
</dbReference>
<evidence type="ECO:0000313" key="2">
    <source>
        <dbReference type="EMBL" id="PSL45656.1"/>
    </source>
</evidence>
<organism evidence="2 3">
    <name type="scientific">Chitinophaga niastensis</name>
    <dbReference type="NCBI Taxonomy" id="536980"/>
    <lineage>
        <taxon>Bacteria</taxon>
        <taxon>Pseudomonadati</taxon>
        <taxon>Bacteroidota</taxon>
        <taxon>Chitinophagia</taxon>
        <taxon>Chitinophagales</taxon>
        <taxon>Chitinophagaceae</taxon>
        <taxon>Chitinophaga</taxon>
    </lineage>
</organism>
<dbReference type="Pfam" id="PF01074">
    <property type="entry name" value="Glyco_hydro_38N"/>
    <property type="match status" value="1"/>
</dbReference>
<dbReference type="SUPFAM" id="SSF88713">
    <property type="entry name" value="Glycoside hydrolase/deacetylase"/>
    <property type="match status" value="1"/>
</dbReference>
<feature type="domain" description="Glycoside hydrolase family 38 N-terminal" evidence="1">
    <location>
        <begin position="58"/>
        <end position="310"/>
    </location>
</feature>
<dbReference type="GO" id="GO:0030246">
    <property type="term" value="F:carbohydrate binding"/>
    <property type="evidence" value="ECO:0007669"/>
    <property type="project" value="InterPro"/>
</dbReference>
<dbReference type="PANTHER" id="PTHR46017:SF2">
    <property type="entry name" value="MANNOSYLGLYCERATE HYDROLASE"/>
    <property type="match status" value="1"/>
</dbReference>
<dbReference type="InterPro" id="IPR027291">
    <property type="entry name" value="Glyco_hydro_38_N_sf"/>
</dbReference>
<keyword evidence="2" id="KW-0378">Hydrolase</keyword>
<proteinExistence type="predicted"/>
<gene>
    <name evidence="2" type="ORF">CLV51_104363</name>
</gene>
<evidence type="ECO:0000313" key="3">
    <source>
        <dbReference type="Proteomes" id="UP000240971"/>
    </source>
</evidence>
<dbReference type="PANTHER" id="PTHR46017">
    <property type="entry name" value="ALPHA-MANNOSIDASE 2C1"/>
    <property type="match status" value="1"/>
</dbReference>